<dbReference type="Proteomes" id="UP001165121">
    <property type="component" value="Unassembled WGS sequence"/>
</dbReference>
<dbReference type="AlphaFoldDB" id="A0A9W6YG82"/>
<protein>
    <submittedName>
        <fullName evidence="1">Unnamed protein product</fullName>
    </submittedName>
</protein>
<gene>
    <name evidence="1" type="ORF">Pfra01_002691300</name>
</gene>
<sequence>MLQKARPPVKYDVERPVISELILASTAATTLPIKTLSVFEQIGFSLDMFLVSGSSTSLRGMFRSTTHSIHWYILDAVRLRKPWAVSDPACLRWWAL</sequence>
<evidence type="ECO:0000313" key="1">
    <source>
        <dbReference type="EMBL" id="GMF61806.1"/>
    </source>
</evidence>
<keyword evidence="2" id="KW-1185">Reference proteome</keyword>
<dbReference type="EMBL" id="BSXT01006037">
    <property type="protein sequence ID" value="GMF61806.1"/>
    <property type="molecule type" value="Genomic_DNA"/>
</dbReference>
<accession>A0A9W6YG82</accession>
<evidence type="ECO:0000313" key="2">
    <source>
        <dbReference type="Proteomes" id="UP001165121"/>
    </source>
</evidence>
<organism evidence="1 2">
    <name type="scientific">Phytophthora fragariaefolia</name>
    <dbReference type="NCBI Taxonomy" id="1490495"/>
    <lineage>
        <taxon>Eukaryota</taxon>
        <taxon>Sar</taxon>
        <taxon>Stramenopiles</taxon>
        <taxon>Oomycota</taxon>
        <taxon>Peronosporomycetes</taxon>
        <taxon>Peronosporales</taxon>
        <taxon>Peronosporaceae</taxon>
        <taxon>Phytophthora</taxon>
    </lineage>
</organism>
<name>A0A9W6YG82_9STRA</name>
<reference evidence="1" key="1">
    <citation type="submission" date="2023-04" db="EMBL/GenBank/DDBJ databases">
        <title>Phytophthora fragariaefolia NBRC 109709.</title>
        <authorList>
            <person name="Ichikawa N."/>
            <person name="Sato H."/>
            <person name="Tonouchi N."/>
        </authorList>
    </citation>
    <scope>NUCLEOTIDE SEQUENCE</scope>
    <source>
        <strain evidence="1">NBRC 109709</strain>
    </source>
</reference>
<proteinExistence type="predicted"/>
<comment type="caution">
    <text evidence="1">The sequence shown here is derived from an EMBL/GenBank/DDBJ whole genome shotgun (WGS) entry which is preliminary data.</text>
</comment>